<evidence type="ECO:0000313" key="3">
    <source>
        <dbReference type="Proteomes" id="UP000218944"/>
    </source>
</evidence>
<dbReference type="Proteomes" id="UP000218944">
    <property type="component" value="Unassembled WGS sequence"/>
</dbReference>
<name>A0A2A2D594_9ACTN</name>
<feature type="chain" id="PRO_5039035088" evidence="1">
    <location>
        <begin position="18"/>
        <end position="576"/>
    </location>
</feature>
<evidence type="ECO:0000256" key="1">
    <source>
        <dbReference type="SAM" id="SignalP"/>
    </source>
</evidence>
<dbReference type="InterPro" id="IPR012334">
    <property type="entry name" value="Pectin_lyas_fold"/>
</dbReference>
<protein>
    <submittedName>
        <fullName evidence="2">Coagulation factor 5/8 type domain-containing protein</fullName>
    </submittedName>
</protein>
<accession>A0A2A2D594</accession>
<gene>
    <name evidence="2" type="ORF">CK936_23940</name>
</gene>
<dbReference type="Gene3D" id="2.160.20.10">
    <property type="entry name" value="Single-stranded right-handed beta-helix, Pectin lyase-like"/>
    <property type="match status" value="1"/>
</dbReference>
<feature type="signal peptide" evidence="1">
    <location>
        <begin position="1"/>
        <end position="17"/>
    </location>
</feature>
<dbReference type="EMBL" id="NSJV01000453">
    <property type="protein sequence ID" value="PAU46482.1"/>
    <property type="molecule type" value="Genomic_DNA"/>
</dbReference>
<dbReference type="AlphaFoldDB" id="A0A2A2D594"/>
<dbReference type="InterPro" id="IPR059186">
    <property type="entry name" value="SACTE_4363"/>
</dbReference>
<organism evidence="2 3">
    <name type="scientific">Streptomyces albireticuli</name>
    <dbReference type="NCBI Taxonomy" id="1940"/>
    <lineage>
        <taxon>Bacteria</taxon>
        <taxon>Bacillati</taxon>
        <taxon>Actinomycetota</taxon>
        <taxon>Actinomycetes</taxon>
        <taxon>Kitasatosporales</taxon>
        <taxon>Streptomycetaceae</taxon>
        <taxon>Streptomyces</taxon>
    </lineage>
</organism>
<keyword evidence="1" id="KW-0732">Signal</keyword>
<dbReference type="InterPro" id="IPR011050">
    <property type="entry name" value="Pectin_lyase_fold/virulence"/>
</dbReference>
<evidence type="ECO:0000313" key="2">
    <source>
        <dbReference type="EMBL" id="PAU46482.1"/>
    </source>
</evidence>
<reference evidence="2 3" key="1">
    <citation type="submission" date="2017-08" db="EMBL/GenBank/DDBJ databases">
        <title>Genome sequence of Streptomyces albireticuli NRRL B-1670.</title>
        <authorList>
            <person name="Graham D.E."/>
            <person name="Mahan K.M."/>
            <person name="Klingeman D.M."/>
            <person name="Hettich R.L."/>
            <person name="Parry R.J."/>
            <person name="Spain J.C."/>
        </authorList>
    </citation>
    <scope>NUCLEOTIDE SEQUENCE [LARGE SCALE GENOMIC DNA]</scope>
    <source>
        <strain evidence="2 3">NRRL B-1670</strain>
    </source>
</reference>
<proteinExistence type="predicted"/>
<dbReference type="RefSeq" id="WP_095583035.1">
    <property type="nucleotide sequence ID" value="NZ_JAJQQQ010000001.1"/>
</dbReference>
<dbReference type="SUPFAM" id="SSF51126">
    <property type="entry name" value="Pectin lyase-like"/>
    <property type="match status" value="1"/>
</dbReference>
<sequence>MRLTAALLAAAACLALAQTPAAPRASAPGGAPDLGPNVHVFDPSMPKAAVQREVDAVFRRQERAQFGDGRHALLFKPGAYDVDVNVGFYTQVAGLGRSPDAVTVRGAVRAEADWFQGNATQNFWRSAENLSVLPPSGADRWAVSQAAPYRRMHVCGDLLLDDGGWSSGGFLADSLIDGRVRSGTQQQWLSRNSEFAGWTGATWNMVFAGVRNAPSDRGYPAPPHTRVDRTPLVREKPFLYVDGAGAYRVQVPALRTGGRGTTWAHGARPAGESRPLGRFHIVRPGSGAAGIQAALDRGRDLLLTPGIHHLDRTLRVTRPGTVVLGLGLATLVPDHGGTALSVADVDGVRLAGLLVDAGPAASPALMEIGPPGARRRHTADPVSLHDVFFRIGGTGPGRAVRSLVVNSSDVIGDNLWLWRADHGDGIGWTVNTADHGLIVNGDDVTVYGLFVEHYQRHQTLWRGERGRTYFFQNELPYDPPRQAAWREGAHRGYPAYEVAAGVTRHEAWGLGSYCNFTADPRVVADRAFAAPRRPGVRLHHLVTVSLGGKGVIRHVVNGTGGPSDARRNVAHVAEYP</sequence>
<comment type="caution">
    <text evidence="2">The sequence shown here is derived from an EMBL/GenBank/DDBJ whole genome shotgun (WGS) entry which is preliminary data.</text>
</comment>
<dbReference type="CDD" id="cd23669">
    <property type="entry name" value="GH55_SacteLam55A-like"/>
    <property type="match status" value="1"/>
</dbReference>
<keyword evidence="3" id="KW-1185">Reference proteome</keyword>